<evidence type="ECO:0000313" key="7">
    <source>
        <dbReference type="Proteomes" id="UP000199527"/>
    </source>
</evidence>
<dbReference type="InterPro" id="IPR036280">
    <property type="entry name" value="Multihaem_cyt_sf"/>
</dbReference>
<keyword evidence="7" id="KW-1185">Reference proteome</keyword>
<evidence type="ECO:0000256" key="1">
    <source>
        <dbReference type="ARBA" id="ARBA00022723"/>
    </source>
</evidence>
<dbReference type="Gene3D" id="1.10.1130.10">
    <property type="entry name" value="Flavocytochrome C3, Chain A"/>
    <property type="match status" value="2"/>
</dbReference>
<keyword evidence="3 4" id="KW-0408">Iron</keyword>
<dbReference type="AlphaFoldDB" id="A0A1G8ZWE4"/>
<keyword evidence="4" id="KW-0349">Heme</keyword>
<dbReference type="CDD" id="cd08168">
    <property type="entry name" value="Cytochrom_C3"/>
    <property type="match status" value="1"/>
</dbReference>
<dbReference type="PROSITE" id="PS51007">
    <property type="entry name" value="CYTC"/>
    <property type="match status" value="1"/>
</dbReference>
<keyword evidence="1 4" id="KW-0479">Metal-binding</keyword>
<gene>
    <name evidence="6" type="ORF">SAMN04488540_1216</name>
</gene>
<dbReference type="InterPro" id="IPR023155">
    <property type="entry name" value="Cyt_c-552/4"/>
</dbReference>
<dbReference type="PANTHER" id="PTHR35038:SF8">
    <property type="entry name" value="C-TYPE POLYHEME CYTOCHROME OMCC"/>
    <property type="match status" value="1"/>
</dbReference>
<dbReference type="InterPro" id="IPR051829">
    <property type="entry name" value="Multiheme_Cytochr_ET"/>
</dbReference>
<dbReference type="GO" id="GO:0009055">
    <property type="term" value="F:electron transfer activity"/>
    <property type="evidence" value="ECO:0007669"/>
    <property type="project" value="InterPro"/>
</dbReference>
<accession>A0A1G8ZWE4</accession>
<dbReference type="GO" id="GO:0020037">
    <property type="term" value="F:heme binding"/>
    <property type="evidence" value="ECO:0007669"/>
    <property type="project" value="InterPro"/>
</dbReference>
<dbReference type="InterPro" id="IPR010177">
    <property type="entry name" value="Paired_CXXCH_1"/>
</dbReference>
<dbReference type="Gene3D" id="3.90.10.10">
    <property type="entry name" value="Cytochrome C3"/>
    <property type="match status" value="1"/>
</dbReference>
<dbReference type="RefSeq" id="WP_090367857.1">
    <property type="nucleotide sequence ID" value="NZ_FNEM01000021.1"/>
</dbReference>
<dbReference type="Pfam" id="PF09699">
    <property type="entry name" value="Paired_CXXCH_1"/>
    <property type="match status" value="1"/>
</dbReference>
<dbReference type="PANTHER" id="PTHR35038">
    <property type="entry name" value="DISSIMILATORY SULFITE REDUCTASE SIRA"/>
    <property type="match status" value="1"/>
</dbReference>
<evidence type="ECO:0000256" key="4">
    <source>
        <dbReference type="PROSITE-ProRule" id="PRU00433"/>
    </source>
</evidence>
<sequence>MMMKRTTPLMLALSVGLVGCGSDDDNTLIPLPDNRAPVAQPDYVSVNRGDTVIIDALANDTDANDDVLTLISSDLTITDDGKLTFSAKSDAPLGESSFGYTISDGELQATGTVYITVESGQTEPTEASFVTAKTCKSCHSSHYNDWQPTKHAQDYRRLYTQENKTIEAIIPELDWGTETDPKRHTIYGKPNMEFSTYKGADGKYYAELHDAVNTDESVVYRIDGISSTVSKQFVSYDFPSDDDPNVESSYGRMMPFAWYNNGDVARFTSFYTTGIFWNQDGSLVKEGETVMSYFPPAGPIDQREELKKMSWDNQCFTCHTTGGNIEGWDVSEKYTMLAAHTNSKDSDAVEDGISCERCHNEGSIHATSMRGDDITNPGKMSFQQSVDSCAQCHQMAKHPDIYHYSQPYLPEFDEDGNITTNPGKHYRTGDDLSLFTEVDTQDVFLGTDYPKGQKNQVATYMTSKHFEMQIDCVTCHDPHAMGMQREGDALCTQCHQDRGTNHTLPIHDMVGVSCVDCHFVATESVANRWSNDNHSFDAISPAESLANFDALAPYSRGEGTDPVMANWWNYIQAMGGANGVCYSDGIFRPSQVCDYFDVLPNACSNCHDDEYPKPGLFDETERAKLVEGTERYQRFLDQQK</sequence>
<dbReference type="Proteomes" id="UP000199527">
    <property type="component" value="Unassembled WGS sequence"/>
</dbReference>
<evidence type="ECO:0000313" key="6">
    <source>
        <dbReference type="EMBL" id="SDK18440.1"/>
    </source>
</evidence>
<protein>
    <submittedName>
        <fullName evidence="6">Doubled CXXCH motif (Paired_CXXCH_1)</fullName>
    </submittedName>
</protein>
<dbReference type="InterPro" id="IPR009056">
    <property type="entry name" value="Cyt_c-like_dom"/>
</dbReference>
<proteinExistence type="predicted"/>
<reference evidence="7" key="1">
    <citation type="submission" date="2016-10" db="EMBL/GenBank/DDBJ databases">
        <authorList>
            <person name="Varghese N."/>
            <person name="Submissions S."/>
        </authorList>
    </citation>
    <scope>NUCLEOTIDE SEQUENCE [LARGE SCALE GENOMIC DNA]</scope>
    <source>
        <strain evidence="7">DSM 23317</strain>
    </source>
</reference>
<dbReference type="OrthoDB" id="9814800at2"/>
<feature type="domain" description="Cytochrome c" evidence="5">
    <location>
        <begin position="373"/>
        <end position="465"/>
    </location>
</feature>
<name>A0A1G8ZWE4_9GAMM</name>
<dbReference type="SUPFAM" id="SSF48695">
    <property type="entry name" value="Multiheme cytochromes"/>
    <property type="match status" value="1"/>
</dbReference>
<keyword evidence="2" id="KW-0732">Signal</keyword>
<dbReference type="EMBL" id="FNEM01000021">
    <property type="protein sequence ID" value="SDK18440.1"/>
    <property type="molecule type" value="Genomic_DNA"/>
</dbReference>
<dbReference type="Pfam" id="PF17963">
    <property type="entry name" value="Big_9"/>
    <property type="match status" value="1"/>
</dbReference>
<dbReference type="PROSITE" id="PS51257">
    <property type="entry name" value="PROKAR_LIPOPROTEIN"/>
    <property type="match status" value="1"/>
</dbReference>
<organism evidence="6 7">
    <name type="scientific">Ferrimonas sediminum</name>
    <dbReference type="NCBI Taxonomy" id="718193"/>
    <lineage>
        <taxon>Bacteria</taxon>
        <taxon>Pseudomonadati</taxon>
        <taxon>Pseudomonadota</taxon>
        <taxon>Gammaproteobacteria</taxon>
        <taxon>Alteromonadales</taxon>
        <taxon>Ferrimonadaceae</taxon>
        <taxon>Ferrimonas</taxon>
    </lineage>
</organism>
<evidence type="ECO:0000259" key="5">
    <source>
        <dbReference type="PROSITE" id="PS51007"/>
    </source>
</evidence>
<dbReference type="GO" id="GO:0046872">
    <property type="term" value="F:metal ion binding"/>
    <property type="evidence" value="ECO:0007669"/>
    <property type="project" value="UniProtKB-KW"/>
</dbReference>
<evidence type="ECO:0000256" key="3">
    <source>
        <dbReference type="ARBA" id="ARBA00023004"/>
    </source>
</evidence>
<evidence type="ECO:0000256" key="2">
    <source>
        <dbReference type="ARBA" id="ARBA00022729"/>
    </source>
</evidence>
<dbReference type="Pfam" id="PF13435">
    <property type="entry name" value="Cytochrome_C554"/>
    <property type="match status" value="2"/>
</dbReference>